<protein>
    <recommendedName>
        <fullName evidence="9">Protein kinase domain-containing protein</fullName>
    </recommendedName>
</protein>
<feature type="region of interest" description="Disordered" evidence="8">
    <location>
        <begin position="1"/>
        <end position="83"/>
    </location>
</feature>
<dbReference type="Gene3D" id="1.10.510.10">
    <property type="entry name" value="Transferase(Phosphotransferase) domain 1"/>
    <property type="match status" value="1"/>
</dbReference>
<feature type="compositionally biased region" description="Basic residues" evidence="8">
    <location>
        <begin position="48"/>
        <end position="62"/>
    </location>
</feature>
<dbReference type="PROSITE" id="PS50011">
    <property type="entry name" value="PROTEIN_KINASE_DOM"/>
    <property type="match status" value="1"/>
</dbReference>
<evidence type="ECO:0000256" key="7">
    <source>
        <dbReference type="PROSITE-ProRule" id="PRU10141"/>
    </source>
</evidence>
<dbReference type="PROSITE" id="PS00107">
    <property type="entry name" value="PROTEIN_KINASE_ATP"/>
    <property type="match status" value="1"/>
</dbReference>
<dbReference type="InterPro" id="IPR050494">
    <property type="entry name" value="Ser_Thr_dual-spec_kinase"/>
</dbReference>
<comment type="caution">
    <text evidence="10">The sequence shown here is derived from an EMBL/GenBank/DDBJ whole genome shotgun (WGS) entry which is preliminary data.</text>
</comment>
<dbReference type="Gene3D" id="3.30.200.20">
    <property type="entry name" value="Phosphorylase Kinase, domain 1"/>
    <property type="match status" value="1"/>
</dbReference>
<comment type="similarity">
    <text evidence="1">Belongs to the protein kinase superfamily. CMGC Ser/Thr protein kinase family. MNB/DYRK subfamily.</text>
</comment>
<keyword evidence="6 7" id="KW-0067">ATP-binding</keyword>
<dbReference type="InterPro" id="IPR000719">
    <property type="entry name" value="Prot_kinase_dom"/>
</dbReference>
<evidence type="ECO:0000256" key="2">
    <source>
        <dbReference type="ARBA" id="ARBA00022527"/>
    </source>
</evidence>
<dbReference type="Proteomes" id="UP001470230">
    <property type="component" value="Unassembled WGS sequence"/>
</dbReference>
<dbReference type="SUPFAM" id="SSF56112">
    <property type="entry name" value="Protein kinase-like (PK-like)"/>
    <property type="match status" value="1"/>
</dbReference>
<evidence type="ECO:0000259" key="9">
    <source>
        <dbReference type="PROSITE" id="PS50011"/>
    </source>
</evidence>
<dbReference type="PANTHER" id="PTHR24058">
    <property type="entry name" value="DUAL SPECIFICITY PROTEIN KINASE"/>
    <property type="match status" value="1"/>
</dbReference>
<dbReference type="InterPro" id="IPR011009">
    <property type="entry name" value="Kinase-like_dom_sf"/>
</dbReference>
<feature type="domain" description="Protein kinase" evidence="9">
    <location>
        <begin position="143"/>
        <end position="440"/>
    </location>
</feature>
<evidence type="ECO:0000313" key="11">
    <source>
        <dbReference type="Proteomes" id="UP001470230"/>
    </source>
</evidence>
<keyword evidence="11" id="KW-1185">Reference proteome</keyword>
<keyword evidence="5" id="KW-0418">Kinase</keyword>
<evidence type="ECO:0000256" key="6">
    <source>
        <dbReference type="ARBA" id="ARBA00022840"/>
    </source>
</evidence>
<name>A0ABR2INL3_9EUKA</name>
<evidence type="ECO:0000256" key="1">
    <source>
        <dbReference type="ARBA" id="ARBA00008867"/>
    </source>
</evidence>
<proteinExistence type="inferred from homology"/>
<reference evidence="10 11" key="1">
    <citation type="submission" date="2024-04" db="EMBL/GenBank/DDBJ databases">
        <title>Tritrichomonas musculus Genome.</title>
        <authorList>
            <person name="Alves-Ferreira E."/>
            <person name="Grigg M."/>
            <person name="Lorenzi H."/>
            <person name="Galac M."/>
        </authorList>
    </citation>
    <scope>NUCLEOTIDE SEQUENCE [LARGE SCALE GENOMIC DNA]</scope>
    <source>
        <strain evidence="10 11">EAF2021</strain>
    </source>
</reference>
<dbReference type="Pfam" id="PF00069">
    <property type="entry name" value="Pkinase"/>
    <property type="match status" value="1"/>
</dbReference>
<keyword evidence="2" id="KW-0723">Serine/threonine-protein kinase</keyword>
<keyword evidence="4 7" id="KW-0547">Nucleotide-binding</keyword>
<keyword evidence="3" id="KW-0808">Transferase</keyword>
<organism evidence="10 11">
    <name type="scientific">Tritrichomonas musculus</name>
    <dbReference type="NCBI Taxonomy" id="1915356"/>
    <lineage>
        <taxon>Eukaryota</taxon>
        <taxon>Metamonada</taxon>
        <taxon>Parabasalia</taxon>
        <taxon>Tritrichomonadida</taxon>
        <taxon>Tritrichomonadidae</taxon>
        <taxon>Tritrichomonas</taxon>
    </lineage>
</organism>
<dbReference type="PANTHER" id="PTHR24058:SF22">
    <property type="entry name" value="DUAL SPECIFICITY TYROSINE-PHOSPHORYLATION-REGULATED KINASE 4"/>
    <property type="match status" value="1"/>
</dbReference>
<evidence type="ECO:0000256" key="4">
    <source>
        <dbReference type="ARBA" id="ARBA00022741"/>
    </source>
</evidence>
<evidence type="ECO:0000313" key="10">
    <source>
        <dbReference type="EMBL" id="KAK8866494.1"/>
    </source>
</evidence>
<dbReference type="SMART" id="SM00220">
    <property type="entry name" value="S_TKc"/>
    <property type="match status" value="1"/>
</dbReference>
<feature type="compositionally biased region" description="Polar residues" evidence="8">
    <location>
        <begin position="35"/>
        <end position="47"/>
    </location>
</feature>
<gene>
    <name evidence="10" type="ORF">M9Y10_009458</name>
</gene>
<accession>A0ABR2INL3</accession>
<evidence type="ECO:0000256" key="8">
    <source>
        <dbReference type="SAM" id="MobiDB-lite"/>
    </source>
</evidence>
<feature type="binding site" evidence="7">
    <location>
        <position position="172"/>
    </location>
    <ligand>
        <name>ATP</name>
        <dbReference type="ChEBI" id="CHEBI:30616"/>
    </ligand>
</feature>
<sequence length="446" mass="51619">MKKKKAIQPKPPMSLVLHPKKAPRPSNAKILPSLVNIQEPPSSARPKTNNKRSPRNIRKKPVTKPGNRISENDQYKSLPNAPLLPSTVLKDHGPLLTERERFEIERYHDIYYIRKEPPAPQSQMLYDPDFFPFIKDDHIKYQYQQLDELGRGAFGCVIKCYDHKHKRTVAVKLVRDKPKLHQQVQLEKEVLEAFMAKSDLSCQNHIIKIYEIFIYRSFVVFVFEVLSSNLYEALKADKFKGLDMTKVRIVTGQIASSIKFLHSLGFIHCDIKPENMLWTNPRHLAIKLIDFGCCCHANHTLFTYIQSRFYRAPEVILGLEYGLPIDIWSIGCVIYELITGRPLFGGENENEQMSLYISVLGPPPDSLLKKATRKEHFFEPNNKPINKPNSKGRIHLPSSRPLKALLKTNDELLINFLEGCLRWIPEERYTAELLTQHPWLKKAPRK</sequence>
<dbReference type="EMBL" id="JAPFFF010000015">
    <property type="protein sequence ID" value="KAK8866494.1"/>
    <property type="molecule type" value="Genomic_DNA"/>
</dbReference>
<dbReference type="InterPro" id="IPR017441">
    <property type="entry name" value="Protein_kinase_ATP_BS"/>
</dbReference>
<evidence type="ECO:0000256" key="3">
    <source>
        <dbReference type="ARBA" id="ARBA00022679"/>
    </source>
</evidence>
<evidence type="ECO:0000256" key="5">
    <source>
        <dbReference type="ARBA" id="ARBA00022777"/>
    </source>
</evidence>